<protein>
    <submittedName>
        <fullName evidence="2">Uncharacterized protein</fullName>
    </submittedName>
</protein>
<reference evidence="2" key="1">
    <citation type="submission" date="2023-11" db="EMBL/GenBank/DDBJ databases">
        <authorList>
            <person name="De Vega J J."/>
            <person name="De Vega J J."/>
        </authorList>
    </citation>
    <scope>NUCLEOTIDE SEQUENCE</scope>
</reference>
<dbReference type="AlphaFoldDB" id="A0AAD2H2I0"/>
<dbReference type="Proteomes" id="UP001295794">
    <property type="component" value="Unassembled WGS sequence"/>
</dbReference>
<comment type="caution">
    <text evidence="2">The sequence shown here is derived from an EMBL/GenBank/DDBJ whole genome shotgun (WGS) entry which is preliminary data.</text>
</comment>
<accession>A0AAD2H2I0</accession>
<evidence type="ECO:0000313" key="2">
    <source>
        <dbReference type="EMBL" id="CAK5266462.1"/>
    </source>
</evidence>
<organism evidence="2 3">
    <name type="scientific">Mycena citricolor</name>
    <dbReference type="NCBI Taxonomy" id="2018698"/>
    <lineage>
        <taxon>Eukaryota</taxon>
        <taxon>Fungi</taxon>
        <taxon>Dikarya</taxon>
        <taxon>Basidiomycota</taxon>
        <taxon>Agaricomycotina</taxon>
        <taxon>Agaricomycetes</taxon>
        <taxon>Agaricomycetidae</taxon>
        <taxon>Agaricales</taxon>
        <taxon>Marasmiineae</taxon>
        <taxon>Mycenaceae</taxon>
        <taxon>Mycena</taxon>
    </lineage>
</organism>
<name>A0AAD2H2I0_9AGAR</name>
<evidence type="ECO:0000313" key="3">
    <source>
        <dbReference type="Proteomes" id="UP001295794"/>
    </source>
</evidence>
<sequence length="113" mass="13024">MYNSLNHNFLRNSRSHWPSSEERVGSTGCVPHGPFGGDRRSRHVHSHEIRHGMRFHGKHTTAKWCEYAKTNARRSSHDVSSSRPSRRLCVVQQYGSKETNKIGAQRSAYLEQH</sequence>
<keyword evidence="3" id="KW-1185">Reference proteome</keyword>
<proteinExistence type="predicted"/>
<evidence type="ECO:0000256" key="1">
    <source>
        <dbReference type="SAM" id="MobiDB-lite"/>
    </source>
</evidence>
<dbReference type="EMBL" id="CAVNYO010000109">
    <property type="protein sequence ID" value="CAK5266462.1"/>
    <property type="molecule type" value="Genomic_DNA"/>
</dbReference>
<gene>
    <name evidence="2" type="ORF">MYCIT1_LOCUS8211</name>
</gene>
<feature type="region of interest" description="Disordered" evidence="1">
    <location>
        <begin position="13"/>
        <end position="45"/>
    </location>
</feature>